<sequence length="68" mass="7851">MNTGADPPFPLALWVREPFGTSVKYRCRSAFLPLPLGEGRGEGQRVPFFEFHHNHRTPLFPFSPRRLN</sequence>
<reference evidence="3 4" key="1">
    <citation type="submission" date="2017-11" db="EMBL/GenBank/DDBJ databases">
        <authorList>
            <person name="Han C.G."/>
        </authorList>
    </citation>
    <scope>NUCLEOTIDE SEQUENCE [LARGE SCALE GENOMIC DNA]</scope>
    <source>
        <strain evidence="2 4">A5</strain>
        <strain evidence="1 3">A8</strain>
    </source>
</reference>
<accession>A0A2N5AIN8</accession>
<dbReference type="AlphaFoldDB" id="A0A2N5AIN8"/>
<dbReference type="EMBL" id="PICB01000369">
    <property type="protein sequence ID" value="PLP46585.1"/>
    <property type="molecule type" value="Genomic_DNA"/>
</dbReference>
<evidence type="ECO:0000313" key="2">
    <source>
        <dbReference type="EMBL" id="PLP46585.1"/>
    </source>
</evidence>
<evidence type="ECO:0000313" key="3">
    <source>
        <dbReference type="Proteomes" id="UP000234412"/>
    </source>
</evidence>
<reference evidence="3 4" key="2">
    <citation type="submission" date="2018-01" db="EMBL/GenBank/DDBJ databases">
        <title>Genomic study of Klebsiella pneumoniae.</title>
        <authorList>
            <person name="Yang Y."/>
            <person name="Bicalho R."/>
        </authorList>
    </citation>
    <scope>NUCLEOTIDE SEQUENCE [LARGE SCALE GENOMIC DNA]</scope>
    <source>
        <strain evidence="2 4">A5</strain>
        <strain evidence="1 3">A8</strain>
    </source>
</reference>
<organism evidence="2 4">
    <name type="scientific">Klebsiella variicola</name>
    <dbReference type="NCBI Taxonomy" id="244366"/>
    <lineage>
        <taxon>Bacteria</taxon>
        <taxon>Pseudomonadati</taxon>
        <taxon>Pseudomonadota</taxon>
        <taxon>Gammaproteobacteria</taxon>
        <taxon>Enterobacterales</taxon>
        <taxon>Enterobacteriaceae</taxon>
        <taxon>Klebsiella/Raoultella group</taxon>
        <taxon>Klebsiella</taxon>
        <taxon>Klebsiella pneumoniae complex</taxon>
    </lineage>
</organism>
<protein>
    <submittedName>
        <fullName evidence="2">Uncharacterized protein</fullName>
    </submittedName>
</protein>
<dbReference type="EMBL" id="PIDP01000193">
    <property type="protein sequence ID" value="PLM96045.1"/>
    <property type="molecule type" value="Genomic_DNA"/>
</dbReference>
<gene>
    <name evidence="2" type="ORF">CWM98_09440</name>
    <name evidence="1" type="ORF">CWN47_08475</name>
</gene>
<proteinExistence type="predicted"/>
<dbReference type="Proteomes" id="UP000234473">
    <property type="component" value="Unassembled WGS sequence"/>
</dbReference>
<dbReference type="Proteomes" id="UP000234412">
    <property type="component" value="Unassembled WGS sequence"/>
</dbReference>
<comment type="caution">
    <text evidence="2">The sequence shown here is derived from an EMBL/GenBank/DDBJ whole genome shotgun (WGS) entry which is preliminary data.</text>
</comment>
<name>A0A2N5AIN8_KLEVA</name>
<evidence type="ECO:0000313" key="1">
    <source>
        <dbReference type="EMBL" id="PLM96045.1"/>
    </source>
</evidence>
<evidence type="ECO:0000313" key="4">
    <source>
        <dbReference type="Proteomes" id="UP000234473"/>
    </source>
</evidence>